<dbReference type="EMBL" id="SSOB01000001">
    <property type="protein sequence ID" value="THF84645.1"/>
    <property type="molecule type" value="Genomic_DNA"/>
</dbReference>
<evidence type="ECO:0000313" key="4">
    <source>
        <dbReference type="Proteomes" id="UP000310636"/>
    </source>
</evidence>
<dbReference type="GO" id="GO:0016616">
    <property type="term" value="F:oxidoreductase activity, acting on the CH-OH group of donors, NAD or NADP as acceptor"/>
    <property type="evidence" value="ECO:0007669"/>
    <property type="project" value="TreeGrafter"/>
</dbReference>
<sequence>MGIRRGEGMMLSIDLSGQSAVVTGGGAGIGYAIAAALAEAGAAVTLADISPDGEAKARHLQEQGGTAQFVLGDAASEEDALRAAEAAVNAYGGIDILVNNAGIYPRGGLLDTTAEVWDRVMEINLRSMFLCCKAVIPHMQQRGRGAIVNLGSSHAAVGLPELLAYSVSKGGVATLTRNLAGAHARDRIRVNCVNPGWVLTEKEQAEREAAGQSADWVRERGRALPLGRLQTGRDAANAVLFLVSSFADQITGQILNVDGGKEVASVFDDSAGSDSKEET</sequence>
<dbReference type="GO" id="GO:0006633">
    <property type="term" value="P:fatty acid biosynthetic process"/>
    <property type="evidence" value="ECO:0007669"/>
    <property type="project" value="TreeGrafter"/>
</dbReference>
<proteinExistence type="inferred from homology"/>
<dbReference type="PROSITE" id="PS00061">
    <property type="entry name" value="ADH_SHORT"/>
    <property type="match status" value="1"/>
</dbReference>
<protein>
    <submittedName>
        <fullName evidence="3">SDR family oxidoreductase</fullName>
    </submittedName>
</protein>
<accession>A0A4S4CF50</accession>
<organism evidence="3 4">
    <name type="scientific">Cohnella fermenti</name>
    <dbReference type="NCBI Taxonomy" id="2565925"/>
    <lineage>
        <taxon>Bacteria</taxon>
        <taxon>Bacillati</taxon>
        <taxon>Bacillota</taxon>
        <taxon>Bacilli</taxon>
        <taxon>Bacillales</taxon>
        <taxon>Paenibacillaceae</taxon>
        <taxon>Cohnella</taxon>
    </lineage>
</organism>
<dbReference type="PANTHER" id="PTHR42760">
    <property type="entry name" value="SHORT-CHAIN DEHYDROGENASES/REDUCTASES FAMILY MEMBER"/>
    <property type="match status" value="1"/>
</dbReference>
<dbReference type="InterPro" id="IPR002347">
    <property type="entry name" value="SDR_fam"/>
</dbReference>
<dbReference type="OrthoDB" id="9789398at2"/>
<comment type="caution">
    <text evidence="3">The sequence shown here is derived from an EMBL/GenBank/DDBJ whole genome shotgun (WGS) entry which is preliminary data.</text>
</comment>
<dbReference type="Pfam" id="PF13561">
    <property type="entry name" value="adh_short_C2"/>
    <property type="match status" value="1"/>
</dbReference>
<dbReference type="InterPro" id="IPR020904">
    <property type="entry name" value="Sc_DH/Rdtase_CS"/>
</dbReference>
<evidence type="ECO:0000256" key="1">
    <source>
        <dbReference type="ARBA" id="ARBA00006484"/>
    </source>
</evidence>
<dbReference type="AlphaFoldDB" id="A0A4S4CF50"/>
<dbReference type="Proteomes" id="UP000310636">
    <property type="component" value="Unassembled WGS sequence"/>
</dbReference>
<comment type="similarity">
    <text evidence="1">Belongs to the short-chain dehydrogenases/reductases (SDR) family.</text>
</comment>
<dbReference type="PRINTS" id="PR00081">
    <property type="entry name" value="GDHRDH"/>
</dbReference>
<keyword evidence="2" id="KW-0560">Oxidoreductase</keyword>
<reference evidence="3 4" key="1">
    <citation type="submission" date="2019-04" db="EMBL/GenBank/DDBJ databases">
        <title>Cohnella sp. nov. isolated from preserved vegetables.</title>
        <authorList>
            <person name="Lin S.-Y."/>
            <person name="Hung M.-H."/>
            <person name="Young C.-C."/>
        </authorList>
    </citation>
    <scope>NUCLEOTIDE SEQUENCE [LARGE SCALE GENOMIC DNA]</scope>
    <source>
        <strain evidence="3 4">CC-MHH1044</strain>
    </source>
</reference>
<dbReference type="InterPro" id="IPR036291">
    <property type="entry name" value="NAD(P)-bd_dom_sf"/>
</dbReference>
<dbReference type="NCBIfam" id="NF005559">
    <property type="entry name" value="PRK07231.1"/>
    <property type="match status" value="1"/>
</dbReference>
<dbReference type="GO" id="GO:0048038">
    <property type="term" value="F:quinone binding"/>
    <property type="evidence" value="ECO:0007669"/>
    <property type="project" value="TreeGrafter"/>
</dbReference>
<dbReference type="CDD" id="cd05233">
    <property type="entry name" value="SDR_c"/>
    <property type="match status" value="1"/>
</dbReference>
<dbReference type="GO" id="GO:0008206">
    <property type="term" value="P:bile acid metabolic process"/>
    <property type="evidence" value="ECO:0007669"/>
    <property type="project" value="UniProtKB-ARBA"/>
</dbReference>
<keyword evidence="4" id="KW-1185">Reference proteome</keyword>
<dbReference type="FunFam" id="3.40.50.720:FF:000084">
    <property type="entry name" value="Short-chain dehydrogenase reductase"/>
    <property type="match status" value="1"/>
</dbReference>
<evidence type="ECO:0000313" key="3">
    <source>
        <dbReference type="EMBL" id="THF84645.1"/>
    </source>
</evidence>
<dbReference type="PANTHER" id="PTHR42760:SF122">
    <property type="entry name" value="NAD(P)-BINDING PROTEIN"/>
    <property type="match status" value="1"/>
</dbReference>
<dbReference type="Gene3D" id="3.40.50.720">
    <property type="entry name" value="NAD(P)-binding Rossmann-like Domain"/>
    <property type="match status" value="1"/>
</dbReference>
<evidence type="ECO:0000256" key="2">
    <source>
        <dbReference type="ARBA" id="ARBA00023002"/>
    </source>
</evidence>
<dbReference type="PRINTS" id="PR00080">
    <property type="entry name" value="SDRFAMILY"/>
</dbReference>
<gene>
    <name evidence="3" type="ORF">E6C55_01320</name>
</gene>
<dbReference type="SUPFAM" id="SSF51735">
    <property type="entry name" value="NAD(P)-binding Rossmann-fold domains"/>
    <property type="match status" value="1"/>
</dbReference>
<name>A0A4S4CF50_9BACL</name>